<keyword evidence="3" id="KW-1185">Reference proteome</keyword>
<dbReference type="KEGG" id="vg:65132585"/>
<reference evidence="2 3" key="1">
    <citation type="submission" date="2020-10" db="EMBL/GenBank/DDBJ databases">
        <title>Novel bacteriophages targeting Providencia spp. as potential agents for phage therapy.</title>
        <authorList>
            <person name="Rakov C."/>
            <person name="Alkalay-Oren S."/>
            <person name="Coppenhagen-Glazer S."/>
            <person name="Hazan R."/>
        </authorList>
    </citation>
    <scope>NUCLEOTIDE SEQUENCE [LARGE SCALE GENOMIC DNA]</scope>
</reference>
<protein>
    <submittedName>
        <fullName evidence="2">Uncharacterized protein</fullName>
    </submittedName>
</protein>
<proteinExistence type="predicted"/>
<dbReference type="EMBL" id="MW057857">
    <property type="protein sequence ID" value="QPB12238.1"/>
    <property type="molecule type" value="Genomic_DNA"/>
</dbReference>
<evidence type="ECO:0000313" key="2">
    <source>
        <dbReference type="EMBL" id="QPB12238.1"/>
    </source>
</evidence>
<evidence type="ECO:0000313" key="3">
    <source>
        <dbReference type="Proteomes" id="UP000663042"/>
    </source>
</evidence>
<name>A0A873WSC1_9CAUD</name>
<accession>A0A873WSC1</accession>
<dbReference type="GeneID" id="65132585"/>
<sequence length="70" mass="8011">MNASRKPSTEFTPPPAKLTSPPVKDTRSLQERKDDIFKALLASRVYGDASSHSKGMERVFEMFNKYFEEN</sequence>
<dbReference type="Proteomes" id="UP000663042">
    <property type="component" value="Segment"/>
</dbReference>
<organism evidence="2 3">
    <name type="scientific">Providencia phage PSTCR5</name>
    <dbReference type="NCBI Taxonomy" id="2783547"/>
    <lineage>
        <taxon>Viruses</taxon>
        <taxon>Duplodnaviria</taxon>
        <taxon>Heunggongvirae</taxon>
        <taxon>Uroviricota</taxon>
        <taxon>Caudoviricetes</taxon>
        <taxon>Demerecviridae</taxon>
        <taxon>Priunavirus</taxon>
        <taxon>Priunavirus PSTCR5</taxon>
    </lineage>
</organism>
<dbReference type="RefSeq" id="YP_010114025.1">
    <property type="nucleotide sequence ID" value="NC_055910.1"/>
</dbReference>
<feature type="region of interest" description="Disordered" evidence="1">
    <location>
        <begin position="1"/>
        <end position="30"/>
    </location>
</feature>
<feature type="compositionally biased region" description="Polar residues" evidence="1">
    <location>
        <begin position="1"/>
        <end position="11"/>
    </location>
</feature>
<evidence type="ECO:0000256" key="1">
    <source>
        <dbReference type="SAM" id="MobiDB-lite"/>
    </source>
</evidence>